<evidence type="ECO:0000256" key="6">
    <source>
        <dbReference type="SAM" id="MobiDB-lite"/>
    </source>
</evidence>
<reference evidence="9" key="3">
    <citation type="submission" date="2015-04" db="UniProtKB">
        <authorList>
            <consortium name="EnsemblPlants"/>
        </authorList>
    </citation>
    <scope>IDENTIFICATION</scope>
    <source>
        <strain evidence="9">cv. Jemalong A17</strain>
    </source>
</reference>
<dbReference type="Proteomes" id="UP000002051">
    <property type="component" value="Chromosome 5"/>
</dbReference>
<evidence type="ECO:0000256" key="3">
    <source>
        <dbReference type="ARBA" id="ARBA00023163"/>
    </source>
</evidence>
<dbReference type="InterPro" id="IPR005175">
    <property type="entry name" value="PPC_dom"/>
</dbReference>
<feature type="domain" description="PPC" evidence="7">
    <location>
        <begin position="1"/>
        <end position="134"/>
    </location>
</feature>
<dbReference type="GO" id="GO:0005634">
    <property type="term" value="C:nucleus"/>
    <property type="evidence" value="ECO:0007669"/>
    <property type="project" value="UniProtKB-SubCell"/>
</dbReference>
<dbReference type="GO" id="GO:0003680">
    <property type="term" value="F:minor groove of adenine-thymine-rich DNA binding"/>
    <property type="evidence" value="ECO:0007669"/>
    <property type="project" value="UniProtKB-UniRule"/>
</dbReference>
<accession>G7KG61</accession>
<dbReference type="STRING" id="3880.G7KG61"/>
<dbReference type="EnsemblPlants" id="AES94189">
    <property type="protein sequence ID" value="AES94189"/>
    <property type="gene ID" value="MTR_5g011700"/>
</dbReference>
<comment type="domain">
    <text evidence="5">The PPC domain mediates interactions between AHL proteins.</text>
</comment>
<comment type="subcellular location">
    <subcellularLocation>
        <location evidence="5">Nucleus</location>
    </subcellularLocation>
</comment>
<dbReference type="Pfam" id="PF03479">
    <property type="entry name" value="PCC"/>
    <property type="match status" value="1"/>
</dbReference>
<comment type="function">
    <text evidence="5">Transcription factor that specifically binds AT-rich DNA sequences related to the nuclear matrix attachment regions (MARs).</text>
</comment>
<evidence type="ECO:0000256" key="5">
    <source>
        <dbReference type="RuleBase" id="RU367031"/>
    </source>
</evidence>
<feature type="compositionally biased region" description="Polar residues" evidence="6">
    <location>
        <begin position="148"/>
        <end position="177"/>
    </location>
</feature>
<keyword evidence="2 5" id="KW-0238">DNA-binding</keyword>
<proteinExistence type="predicted"/>
<dbReference type="PANTHER" id="PTHR31500">
    <property type="entry name" value="AT-HOOK MOTIF NUCLEAR-LOCALIZED PROTEIN 9"/>
    <property type="match status" value="1"/>
</dbReference>
<dbReference type="CDD" id="cd11378">
    <property type="entry name" value="DUF296"/>
    <property type="match status" value="1"/>
</dbReference>
<protein>
    <recommendedName>
        <fullName evidence="5">AT-hook motif nuclear-localized protein</fullName>
    </recommendedName>
</protein>
<evidence type="ECO:0000256" key="4">
    <source>
        <dbReference type="ARBA" id="ARBA00023242"/>
    </source>
</evidence>
<reference evidence="8 10" key="1">
    <citation type="journal article" date="2011" name="Nature">
        <title>The Medicago genome provides insight into the evolution of rhizobial symbioses.</title>
        <authorList>
            <person name="Young N.D."/>
            <person name="Debelle F."/>
            <person name="Oldroyd G.E."/>
            <person name="Geurts R."/>
            <person name="Cannon S.B."/>
            <person name="Udvardi M.K."/>
            <person name="Benedito V.A."/>
            <person name="Mayer K.F."/>
            <person name="Gouzy J."/>
            <person name="Schoof H."/>
            <person name="Van de Peer Y."/>
            <person name="Proost S."/>
            <person name="Cook D.R."/>
            <person name="Meyers B.C."/>
            <person name="Spannagl M."/>
            <person name="Cheung F."/>
            <person name="De Mita S."/>
            <person name="Krishnakumar V."/>
            <person name="Gundlach H."/>
            <person name="Zhou S."/>
            <person name="Mudge J."/>
            <person name="Bharti A.K."/>
            <person name="Murray J.D."/>
            <person name="Naoumkina M.A."/>
            <person name="Rosen B."/>
            <person name="Silverstein K.A."/>
            <person name="Tang H."/>
            <person name="Rombauts S."/>
            <person name="Zhao P.X."/>
            <person name="Zhou P."/>
            <person name="Barbe V."/>
            <person name="Bardou P."/>
            <person name="Bechner M."/>
            <person name="Bellec A."/>
            <person name="Berger A."/>
            <person name="Berges H."/>
            <person name="Bidwell S."/>
            <person name="Bisseling T."/>
            <person name="Choisne N."/>
            <person name="Couloux A."/>
            <person name="Denny R."/>
            <person name="Deshpande S."/>
            <person name="Dai X."/>
            <person name="Doyle J.J."/>
            <person name="Dudez A.M."/>
            <person name="Farmer A.D."/>
            <person name="Fouteau S."/>
            <person name="Franken C."/>
            <person name="Gibelin C."/>
            <person name="Gish J."/>
            <person name="Goldstein S."/>
            <person name="Gonzalez A.J."/>
            <person name="Green P.J."/>
            <person name="Hallab A."/>
            <person name="Hartog M."/>
            <person name="Hua A."/>
            <person name="Humphray S.J."/>
            <person name="Jeong D.H."/>
            <person name="Jing Y."/>
            <person name="Jocker A."/>
            <person name="Kenton S.M."/>
            <person name="Kim D.J."/>
            <person name="Klee K."/>
            <person name="Lai H."/>
            <person name="Lang C."/>
            <person name="Lin S."/>
            <person name="Macmil S.L."/>
            <person name="Magdelenat G."/>
            <person name="Matthews L."/>
            <person name="McCorrison J."/>
            <person name="Monaghan E.L."/>
            <person name="Mun J.H."/>
            <person name="Najar F.Z."/>
            <person name="Nicholson C."/>
            <person name="Noirot C."/>
            <person name="O'Bleness M."/>
            <person name="Paule C.R."/>
            <person name="Poulain J."/>
            <person name="Prion F."/>
            <person name="Qin B."/>
            <person name="Qu C."/>
            <person name="Retzel E.F."/>
            <person name="Riddle C."/>
            <person name="Sallet E."/>
            <person name="Samain S."/>
            <person name="Samson N."/>
            <person name="Sanders I."/>
            <person name="Saurat O."/>
            <person name="Scarpelli C."/>
            <person name="Schiex T."/>
            <person name="Segurens B."/>
            <person name="Severin A.J."/>
            <person name="Sherrier D.J."/>
            <person name="Shi R."/>
            <person name="Sims S."/>
            <person name="Singer S.R."/>
            <person name="Sinharoy S."/>
            <person name="Sterck L."/>
            <person name="Viollet A."/>
            <person name="Wang B.B."/>
            <person name="Wang K."/>
            <person name="Wang M."/>
            <person name="Wang X."/>
            <person name="Warfsmann J."/>
            <person name="Weissenbach J."/>
            <person name="White D.D."/>
            <person name="White J.D."/>
            <person name="Wiley G.B."/>
            <person name="Wincker P."/>
            <person name="Xing Y."/>
            <person name="Yang L."/>
            <person name="Yao Z."/>
            <person name="Ying F."/>
            <person name="Zhai J."/>
            <person name="Zhou L."/>
            <person name="Zuber A."/>
            <person name="Denarie J."/>
            <person name="Dixon R.A."/>
            <person name="May G.D."/>
            <person name="Schwartz D.C."/>
            <person name="Rogers J."/>
            <person name="Quetier F."/>
            <person name="Town C.D."/>
            <person name="Roe B.A."/>
        </authorList>
    </citation>
    <scope>NUCLEOTIDE SEQUENCE [LARGE SCALE GENOMIC DNA]</scope>
    <source>
        <strain evidence="8">A17</strain>
        <strain evidence="9 10">cv. Jemalong A17</strain>
    </source>
</reference>
<keyword evidence="4 5" id="KW-0539">Nucleus</keyword>
<evidence type="ECO:0000313" key="8">
    <source>
        <dbReference type="EMBL" id="AES94189.1"/>
    </source>
</evidence>
<organism evidence="8 10">
    <name type="scientific">Medicago truncatula</name>
    <name type="common">Barrel medic</name>
    <name type="synonym">Medicago tribuloides</name>
    <dbReference type="NCBI Taxonomy" id="3880"/>
    <lineage>
        <taxon>Eukaryota</taxon>
        <taxon>Viridiplantae</taxon>
        <taxon>Streptophyta</taxon>
        <taxon>Embryophyta</taxon>
        <taxon>Tracheophyta</taxon>
        <taxon>Spermatophyta</taxon>
        <taxon>Magnoliopsida</taxon>
        <taxon>eudicotyledons</taxon>
        <taxon>Gunneridae</taxon>
        <taxon>Pentapetalae</taxon>
        <taxon>rosids</taxon>
        <taxon>fabids</taxon>
        <taxon>Fabales</taxon>
        <taxon>Fabaceae</taxon>
        <taxon>Papilionoideae</taxon>
        <taxon>50 kb inversion clade</taxon>
        <taxon>NPAAA clade</taxon>
        <taxon>Hologalegina</taxon>
        <taxon>IRL clade</taxon>
        <taxon>Trifolieae</taxon>
        <taxon>Medicago</taxon>
    </lineage>
</organism>
<dbReference type="AlphaFoldDB" id="G7KG61"/>
<dbReference type="InterPro" id="IPR039605">
    <property type="entry name" value="AHL"/>
</dbReference>
<keyword evidence="10" id="KW-1185">Reference proteome</keyword>
<dbReference type="OMA" id="HENQICC"/>
<dbReference type="PANTHER" id="PTHR31500:SF51">
    <property type="entry name" value="AT-HOOK MOTIF NUCLEAR-LOCALIZED PROTEIN 8"/>
    <property type="match status" value="1"/>
</dbReference>
<dbReference type="SUPFAM" id="SSF117856">
    <property type="entry name" value="AF0104/ALDC/Ptd012-like"/>
    <property type="match status" value="1"/>
</dbReference>
<dbReference type="PROSITE" id="PS51742">
    <property type="entry name" value="PPC"/>
    <property type="match status" value="1"/>
</dbReference>
<dbReference type="Gene3D" id="3.30.1330.80">
    <property type="entry name" value="Hypothetical protein, similar to alpha- acetolactate decarboxylase, domain 2"/>
    <property type="match status" value="1"/>
</dbReference>
<keyword evidence="3 5" id="KW-0804">Transcription</keyword>
<dbReference type="PaxDb" id="3880-AES94189"/>
<evidence type="ECO:0000313" key="9">
    <source>
        <dbReference type="EnsemblPlants" id="AES94189"/>
    </source>
</evidence>
<reference evidence="8 10" key="2">
    <citation type="journal article" date="2014" name="BMC Genomics">
        <title>An improved genome release (version Mt4.0) for the model legume Medicago truncatula.</title>
        <authorList>
            <person name="Tang H."/>
            <person name="Krishnakumar V."/>
            <person name="Bidwell S."/>
            <person name="Rosen B."/>
            <person name="Chan A."/>
            <person name="Zhou S."/>
            <person name="Gentzbittel L."/>
            <person name="Childs K.L."/>
            <person name="Yandell M."/>
            <person name="Gundlach H."/>
            <person name="Mayer K.F."/>
            <person name="Schwartz D.C."/>
            <person name="Town C.D."/>
        </authorList>
    </citation>
    <scope>GENOME REANNOTATION</scope>
    <source>
        <strain evidence="9 10">cv. Jemalong A17</strain>
    </source>
</reference>
<evidence type="ECO:0000256" key="2">
    <source>
        <dbReference type="ARBA" id="ARBA00023125"/>
    </source>
</evidence>
<dbReference type="HOGENOM" id="CLU_039808_6_1_1"/>
<name>G7KG61_MEDTR</name>
<evidence type="ECO:0000259" key="7">
    <source>
        <dbReference type="PROSITE" id="PS51742"/>
    </source>
</evidence>
<feature type="region of interest" description="Disordered" evidence="6">
    <location>
        <begin position="147"/>
        <end position="177"/>
    </location>
</feature>
<sequence length="192" mass="19919">MGARLLGLTRNIVAKLASCCQGGPNTEICILSAQGLVGIASFQQSGVIVTYEGRFELVSLSGMLEVCDNNSGCKRMGNFKVSLVGPDLRPLGGVVANKLIAASSVKVTVGSFTLDVKKASSNNLKIGPSSVPSSQIAASGTPIGATLQGPSYESSGDNQNSPFSQRLGSYNNASQPFPTTAMYQKSLARQIQ</sequence>
<dbReference type="EMBL" id="CM001221">
    <property type="protein sequence ID" value="AES94189.1"/>
    <property type="molecule type" value="Genomic_DNA"/>
</dbReference>
<gene>
    <name evidence="8" type="ordered locus">MTR_5g011700</name>
</gene>
<keyword evidence="1 5" id="KW-0805">Transcription regulation</keyword>
<evidence type="ECO:0000256" key="1">
    <source>
        <dbReference type="ARBA" id="ARBA00023015"/>
    </source>
</evidence>
<evidence type="ECO:0000313" key="10">
    <source>
        <dbReference type="Proteomes" id="UP000002051"/>
    </source>
</evidence>